<keyword evidence="14" id="KW-1185">Reference proteome</keyword>
<comment type="similarity">
    <text evidence="9">Belongs to the tRNA nucleotidyltransferase/poly(A) polymerase family.</text>
</comment>
<evidence type="ECO:0000256" key="4">
    <source>
        <dbReference type="ARBA" id="ARBA00022695"/>
    </source>
</evidence>
<dbReference type="Pfam" id="PF01743">
    <property type="entry name" value="PolyA_pol"/>
    <property type="match status" value="1"/>
</dbReference>
<feature type="domain" description="tRNA nucleotidyltransferase/poly(A) polymerase RNA and SrmB- binding" evidence="11">
    <location>
        <begin position="173"/>
        <end position="231"/>
    </location>
</feature>
<evidence type="ECO:0000256" key="2">
    <source>
        <dbReference type="ARBA" id="ARBA00022679"/>
    </source>
</evidence>
<dbReference type="InterPro" id="IPR002646">
    <property type="entry name" value="PolA_pol_head_dom"/>
</dbReference>
<sequence>MQLPQYILDIFAIYEANGYEAFVVGGCVRDAICKRNCHDYDVITNALPQETIALFQQIGLRILPTGFAHGTLTLIYQEHFIEITTYRKEDDYIDHRRPANISFTKSIYEDLKRRDFTINAIAYHPVHGLIDPFCGIKDIHRRTIRCVGDPNKRMEEDALRILRALRFSAQLSFTIEEKTWQAILTHAMDIDYVSKERIQAEFNQYLCSDKPNALHFLRAANILELILPEMQRIYDAPQPTPWHTYDIFTHTDIALNHSKGYNLEKKLAIVFHDLGKPLCESFDEKGVVHYHGHAEISKEIAKQRLKQLHYSNTVIKYITTLIAFHDYYVCPKRKVLRRFLSKLDNDIELALDILDIQLADNHAKHPKLQKELIENVLSSKALLLQMQKEQDMIQRKDLAVNGHDVIALGYQGADIKKALEMLYQTVIEDPSQNTKDNLLSLLKTFKS</sequence>
<dbReference type="RefSeq" id="WP_118365506.1">
    <property type="nucleotide sequence ID" value="NZ_QRPK01000018.1"/>
</dbReference>
<feature type="domain" description="Poly A polymerase head" evidence="10">
    <location>
        <begin position="21"/>
        <end position="145"/>
    </location>
</feature>
<comment type="caution">
    <text evidence="13">The sequence shown here is derived from an EMBL/GenBank/DDBJ whole genome shotgun (WGS) entry which is preliminary data.</text>
</comment>
<dbReference type="PANTHER" id="PTHR46173:SF1">
    <property type="entry name" value="CCA TRNA NUCLEOTIDYLTRANSFERASE 1, MITOCHONDRIAL"/>
    <property type="match status" value="1"/>
</dbReference>
<evidence type="ECO:0000256" key="3">
    <source>
        <dbReference type="ARBA" id="ARBA00022694"/>
    </source>
</evidence>
<dbReference type="Pfam" id="PF13735">
    <property type="entry name" value="tRNA_NucTran2_2"/>
    <property type="match status" value="1"/>
</dbReference>
<dbReference type="Gene3D" id="1.10.246.80">
    <property type="match status" value="1"/>
</dbReference>
<evidence type="ECO:0000256" key="1">
    <source>
        <dbReference type="ARBA" id="ARBA00001946"/>
    </source>
</evidence>
<dbReference type="GO" id="GO:0046872">
    <property type="term" value="F:metal ion binding"/>
    <property type="evidence" value="ECO:0007669"/>
    <property type="project" value="UniProtKB-KW"/>
</dbReference>
<dbReference type="Pfam" id="PF12627">
    <property type="entry name" value="PolyA_pol_RNAbd"/>
    <property type="match status" value="1"/>
</dbReference>
<dbReference type="EMBL" id="QRPK01000018">
    <property type="protein sequence ID" value="RHM12062.1"/>
    <property type="molecule type" value="Genomic_DNA"/>
</dbReference>
<keyword evidence="5" id="KW-0479">Metal-binding</keyword>
<evidence type="ECO:0000256" key="7">
    <source>
        <dbReference type="ARBA" id="ARBA00022842"/>
    </source>
</evidence>
<evidence type="ECO:0000256" key="6">
    <source>
        <dbReference type="ARBA" id="ARBA00022741"/>
    </source>
</evidence>
<keyword evidence="6" id="KW-0547">Nucleotide-binding</keyword>
<organism evidence="13 14">
    <name type="scientific">Amedibacillus dolichus</name>
    <dbReference type="NCBI Taxonomy" id="31971"/>
    <lineage>
        <taxon>Bacteria</taxon>
        <taxon>Bacillati</taxon>
        <taxon>Bacillota</taxon>
        <taxon>Erysipelotrichia</taxon>
        <taxon>Erysipelotrichales</taxon>
        <taxon>Erysipelotrichaceae</taxon>
        <taxon>Amedibacillus</taxon>
    </lineage>
</organism>
<dbReference type="PANTHER" id="PTHR46173">
    <property type="entry name" value="CCA TRNA NUCLEOTIDYLTRANSFERASE 1, MITOCHONDRIAL"/>
    <property type="match status" value="1"/>
</dbReference>
<dbReference type="AlphaFoldDB" id="A0A415PH25"/>
<reference evidence="13 14" key="1">
    <citation type="submission" date="2018-08" db="EMBL/GenBank/DDBJ databases">
        <title>A genome reference for cultivated species of the human gut microbiota.</title>
        <authorList>
            <person name="Zou Y."/>
            <person name="Xue W."/>
            <person name="Luo G."/>
        </authorList>
    </citation>
    <scope>NUCLEOTIDE SEQUENCE [LARGE SCALE GENOMIC DNA]</scope>
    <source>
        <strain evidence="13 14">AF35-6BH</strain>
    </source>
</reference>
<dbReference type="InterPro" id="IPR032810">
    <property type="entry name" value="CCA-adding_enz_C"/>
</dbReference>
<dbReference type="InterPro" id="IPR032828">
    <property type="entry name" value="PolyA_RNA-bd"/>
</dbReference>
<evidence type="ECO:0000256" key="5">
    <source>
        <dbReference type="ARBA" id="ARBA00022723"/>
    </source>
</evidence>
<accession>A0A415PH25</accession>
<evidence type="ECO:0000256" key="8">
    <source>
        <dbReference type="ARBA" id="ARBA00022884"/>
    </source>
</evidence>
<dbReference type="InterPro" id="IPR050264">
    <property type="entry name" value="Bact_CCA-adding_enz_type3_sf"/>
</dbReference>
<evidence type="ECO:0000313" key="13">
    <source>
        <dbReference type="EMBL" id="RHM12062.1"/>
    </source>
</evidence>
<proteinExistence type="inferred from homology"/>
<dbReference type="SUPFAM" id="SSF81301">
    <property type="entry name" value="Nucleotidyltransferase"/>
    <property type="match status" value="1"/>
</dbReference>
<protein>
    <submittedName>
        <fullName evidence="13">HD domain-containing protein</fullName>
    </submittedName>
</protein>
<dbReference type="Gene3D" id="3.30.460.10">
    <property type="entry name" value="Beta Polymerase, domain 2"/>
    <property type="match status" value="1"/>
</dbReference>
<keyword evidence="3" id="KW-0819">tRNA processing</keyword>
<name>A0A415PH25_9FIRM</name>
<keyword evidence="4" id="KW-0548">Nucleotidyltransferase</keyword>
<keyword evidence="8 9" id="KW-0694">RNA-binding</keyword>
<keyword evidence="2 9" id="KW-0808">Transferase</keyword>
<dbReference type="Proteomes" id="UP000284868">
    <property type="component" value="Unassembled WGS sequence"/>
</dbReference>
<dbReference type="Gene3D" id="1.10.3090.10">
    <property type="entry name" value="cca-adding enzyme, domain 2"/>
    <property type="match status" value="1"/>
</dbReference>
<dbReference type="GO" id="GO:0016779">
    <property type="term" value="F:nucleotidyltransferase activity"/>
    <property type="evidence" value="ECO:0007669"/>
    <property type="project" value="UniProtKB-KW"/>
</dbReference>
<evidence type="ECO:0000256" key="9">
    <source>
        <dbReference type="RuleBase" id="RU003953"/>
    </source>
</evidence>
<dbReference type="CDD" id="cd05398">
    <property type="entry name" value="NT_ClassII-CCAase"/>
    <property type="match status" value="1"/>
</dbReference>
<evidence type="ECO:0000259" key="10">
    <source>
        <dbReference type="Pfam" id="PF01743"/>
    </source>
</evidence>
<gene>
    <name evidence="13" type="ORF">DWZ83_05040</name>
</gene>
<dbReference type="GO" id="GO:0000049">
    <property type="term" value="F:tRNA binding"/>
    <property type="evidence" value="ECO:0007669"/>
    <property type="project" value="TreeGrafter"/>
</dbReference>
<dbReference type="GO" id="GO:0008033">
    <property type="term" value="P:tRNA processing"/>
    <property type="evidence" value="ECO:0007669"/>
    <property type="project" value="UniProtKB-KW"/>
</dbReference>
<feature type="domain" description="CCA-adding enzyme C-terminal" evidence="12">
    <location>
        <begin position="295"/>
        <end position="441"/>
    </location>
</feature>
<evidence type="ECO:0000313" key="14">
    <source>
        <dbReference type="Proteomes" id="UP000284868"/>
    </source>
</evidence>
<dbReference type="GO" id="GO:0000166">
    <property type="term" value="F:nucleotide binding"/>
    <property type="evidence" value="ECO:0007669"/>
    <property type="project" value="UniProtKB-KW"/>
</dbReference>
<dbReference type="OrthoDB" id="9805698at2"/>
<keyword evidence="7" id="KW-0460">Magnesium</keyword>
<dbReference type="SUPFAM" id="SSF81891">
    <property type="entry name" value="Poly A polymerase C-terminal region-like"/>
    <property type="match status" value="1"/>
</dbReference>
<evidence type="ECO:0000259" key="11">
    <source>
        <dbReference type="Pfam" id="PF12627"/>
    </source>
</evidence>
<comment type="cofactor">
    <cofactor evidence="1">
        <name>Mg(2+)</name>
        <dbReference type="ChEBI" id="CHEBI:18420"/>
    </cofactor>
</comment>
<dbReference type="InterPro" id="IPR043519">
    <property type="entry name" value="NT_sf"/>
</dbReference>
<evidence type="ECO:0000259" key="12">
    <source>
        <dbReference type="Pfam" id="PF13735"/>
    </source>
</evidence>